<dbReference type="Proteomes" id="UP000663861">
    <property type="component" value="Unassembled WGS sequence"/>
</dbReference>
<keyword evidence="1" id="KW-0175">Coiled coil</keyword>
<name>A0A8H2XDP1_9AGAM</name>
<dbReference type="EMBL" id="CAJMWY010000258">
    <property type="protein sequence ID" value="CAE6424113.1"/>
    <property type="molecule type" value="Genomic_DNA"/>
</dbReference>
<feature type="coiled-coil region" evidence="1">
    <location>
        <begin position="203"/>
        <end position="230"/>
    </location>
</feature>
<gene>
    <name evidence="2" type="ORF">RDB_LOCUS17533</name>
</gene>
<comment type="caution">
    <text evidence="2">The sequence shown here is derived from an EMBL/GenBank/DDBJ whole genome shotgun (WGS) entry which is preliminary data.</text>
</comment>
<proteinExistence type="predicted"/>
<accession>A0A8H2XDP1</accession>
<evidence type="ECO:0000313" key="2">
    <source>
        <dbReference type="EMBL" id="CAE6424113.1"/>
    </source>
</evidence>
<organism evidence="2 3">
    <name type="scientific">Rhizoctonia solani</name>
    <dbReference type="NCBI Taxonomy" id="456999"/>
    <lineage>
        <taxon>Eukaryota</taxon>
        <taxon>Fungi</taxon>
        <taxon>Dikarya</taxon>
        <taxon>Basidiomycota</taxon>
        <taxon>Agaricomycotina</taxon>
        <taxon>Agaricomycetes</taxon>
        <taxon>Cantharellales</taxon>
        <taxon>Ceratobasidiaceae</taxon>
        <taxon>Rhizoctonia</taxon>
    </lineage>
</organism>
<dbReference type="AlphaFoldDB" id="A0A8H2XDP1"/>
<reference evidence="2" key="1">
    <citation type="submission" date="2021-01" db="EMBL/GenBank/DDBJ databases">
        <authorList>
            <person name="Kaushik A."/>
        </authorList>
    </citation>
    <scope>NUCLEOTIDE SEQUENCE</scope>
    <source>
        <strain evidence="2">AG4-RS23</strain>
    </source>
</reference>
<evidence type="ECO:0000313" key="3">
    <source>
        <dbReference type="Proteomes" id="UP000663861"/>
    </source>
</evidence>
<protein>
    <submittedName>
        <fullName evidence="2">Uncharacterized protein</fullName>
    </submittedName>
</protein>
<evidence type="ECO:0000256" key="1">
    <source>
        <dbReference type="SAM" id="Coils"/>
    </source>
</evidence>
<sequence length="267" mass="30310">MPTTRRRSDTKPVVRKGSLRNAAVLALSQVTKLVNLPLAQDVAHHIQQITIALKPSVLQAPKENDMSAKELAGHVMGLLGVLDTALPCLDNAGELNQLYGQLQDVHTELEDIQASRYKTKLASQTEIRDRILQLKEEITRAVSDLTLRLLVLTLASNMRERRRTRNLLIRTQRATSRSHQITMHTHQITMRTRQFVTRQQGAMARTEQRLAHSDQRIQELERMVEGLQRQGGGPEATHMWYTDGRGSYLVVTLNWTLFFFYVPSSGV</sequence>